<dbReference type="OrthoDB" id="5794962at2759"/>
<feature type="region of interest" description="Disordered" evidence="1">
    <location>
        <begin position="182"/>
        <end position="202"/>
    </location>
</feature>
<protein>
    <submittedName>
        <fullName evidence="3">Uncharacterized protein</fullName>
    </submittedName>
</protein>
<evidence type="ECO:0000256" key="1">
    <source>
        <dbReference type="SAM" id="MobiDB-lite"/>
    </source>
</evidence>
<feature type="transmembrane region" description="Helical" evidence="2">
    <location>
        <begin position="144"/>
        <end position="163"/>
    </location>
</feature>
<keyword evidence="2" id="KW-0812">Transmembrane</keyword>
<feature type="transmembrane region" description="Helical" evidence="2">
    <location>
        <begin position="21"/>
        <end position="41"/>
    </location>
</feature>
<organism evidence="3 4">
    <name type="scientific">Necator americanus</name>
    <name type="common">Human hookworm</name>
    <dbReference type="NCBI Taxonomy" id="51031"/>
    <lineage>
        <taxon>Eukaryota</taxon>
        <taxon>Metazoa</taxon>
        <taxon>Ecdysozoa</taxon>
        <taxon>Nematoda</taxon>
        <taxon>Chromadorea</taxon>
        <taxon>Rhabditida</taxon>
        <taxon>Rhabditina</taxon>
        <taxon>Rhabditomorpha</taxon>
        <taxon>Strongyloidea</taxon>
        <taxon>Ancylostomatidae</taxon>
        <taxon>Bunostominae</taxon>
        <taxon>Necator</taxon>
    </lineage>
</organism>
<proteinExistence type="predicted"/>
<dbReference type="Pfam" id="PF10316">
    <property type="entry name" value="7TM_GPCR_Srbc"/>
    <property type="match status" value="1"/>
</dbReference>
<gene>
    <name evidence="3" type="ORF">NECAME_16027</name>
</gene>
<dbReference type="PANTHER" id="PTHR46955">
    <property type="entry name" value="PROTEIN CBG01349-RELATED"/>
    <property type="match status" value="1"/>
</dbReference>
<keyword evidence="4" id="KW-1185">Reference proteome</keyword>
<evidence type="ECO:0000313" key="3">
    <source>
        <dbReference type="EMBL" id="ETN86963.1"/>
    </source>
</evidence>
<dbReference type="AlphaFoldDB" id="W2TYN3"/>
<dbReference type="OMA" id="VQSCEAN"/>
<reference evidence="4" key="1">
    <citation type="journal article" date="2014" name="Nat. Genet.">
        <title>Genome of the human hookworm Necator americanus.</title>
        <authorList>
            <person name="Tang Y.T."/>
            <person name="Gao X."/>
            <person name="Rosa B.A."/>
            <person name="Abubucker S."/>
            <person name="Hallsworth-Pepin K."/>
            <person name="Martin J."/>
            <person name="Tyagi R."/>
            <person name="Heizer E."/>
            <person name="Zhang X."/>
            <person name="Bhonagiri-Palsikar V."/>
            <person name="Minx P."/>
            <person name="Warren W.C."/>
            <person name="Wang Q."/>
            <person name="Zhan B."/>
            <person name="Hotez P.J."/>
            <person name="Sternberg P.W."/>
            <person name="Dougall A."/>
            <person name="Gaze S.T."/>
            <person name="Mulvenna J."/>
            <person name="Sotillo J."/>
            <person name="Ranganathan S."/>
            <person name="Rabelo E.M."/>
            <person name="Wilson R.K."/>
            <person name="Felgner P.L."/>
            <person name="Bethony J."/>
            <person name="Hawdon J.M."/>
            <person name="Gasser R.B."/>
            <person name="Loukas A."/>
            <person name="Mitreva M."/>
        </authorList>
    </citation>
    <scope>NUCLEOTIDE SEQUENCE [LARGE SCALE GENOMIC DNA]</scope>
</reference>
<dbReference type="InterPro" id="IPR052322">
    <property type="entry name" value="Mito_rRNA_Mtase_NSUN4"/>
</dbReference>
<keyword evidence="2" id="KW-0472">Membrane</keyword>
<evidence type="ECO:0000313" key="4">
    <source>
        <dbReference type="Proteomes" id="UP000053676"/>
    </source>
</evidence>
<accession>W2TYN3</accession>
<dbReference type="SUPFAM" id="SSF81321">
    <property type="entry name" value="Family A G protein-coupled receptor-like"/>
    <property type="match status" value="1"/>
</dbReference>
<dbReference type="PANTHER" id="PTHR46955:SF3">
    <property type="entry name" value="G_PROTEIN_RECEP_F1_2 DOMAIN-CONTAINING PROTEIN"/>
    <property type="match status" value="1"/>
</dbReference>
<feature type="transmembrane region" description="Helical" evidence="2">
    <location>
        <begin position="110"/>
        <end position="138"/>
    </location>
</feature>
<dbReference type="KEGG" id="nai:NECAME_16027"/>
<name>W2TYN3_NECAM</name>
<dbReference type="EMBL" id="KI657468">
    <property type="protein sequence ID" value="ETN86963.1"/>
    <property type="molecule type" value="Genomic_DNA"/>
</dbReference>
<feature type="transmembrane region" description="Helical" evidence="2">
    <location>
        <begin position="47"/>
        <end position="67"/>
    </location>
</feature>
<keyword evidence="2" id="KW-1133">Transmembrane helix</keyword>
<evidence type="ECO:0000256" key="2">
    <source>
        <dbReference type="SAM" id="Phobius"/>
    </source>
</evidence>
<dbReference type="InterPro" id="IPR019420">
    <property type="entry name" value="7TM_GPCR_serpentine_rcpt_Srbc"/>
</dbReference>
<dbReference type="Proteomes" id="UP000053676">
    <property type="component" value="Unassembled WGS sequence"/>
</dbReference>
<sequence length="202" mass="22160">MNPYYIMISSTPLTIQLKIKLTLTTAIALQRTLALVAPVFYRKLSATLYDIGALLLGIIFACIDLLLEFALSPIKESPNCGTIGCFVSDRFLYYWGTSNMCNVKANRTSLGILLTSLFFITIPSVGVGFLEMIGISIFRKVGPFYTVGLLCAASCNGIVYVVLNSDMRKMARGMLSNQQSSSTLFVSTTNKPTPSTLRTQQH</sequence>